<keyword evidence="3 8" id="KW-1133">Transmembrane helix</keyword>
<dbReference type="InterPro" id="IPR028082">
    <property type="entry name" value="Peripla_BP_I"/>
</dbReference>
<keyword evidence="2 8" id="KW-0812">Transmembrane</keyword>
<evidence type="ECO:0000313" key="11">
    <source>
        <dbReference type="Proteomes" id="UP000887567"/>
    </source>
</evidence>
<feature type="transmembrane region" description="Helical" evidence="8">
    <location>
        <begin position="16"/>
        <end position="35"/>
    </location>
</feature>
<keyword evidence="5" id="KW-0675">Receptor</keyword>
<dbReference type="GO" id="GO:0016020">
    <property type="term" value="C:membrane"/>
    <property type="evidence" value="ECO:0007669"/>
    <property type="project" value="UniProtKB-SubCell"/>
</dbReference>
<feature type="domain" description="Receptor ligand binding region" evidence="9">
    <location>
        <begin position="82"/>
        <end position="447"/>
    </location>
</feature>
<evidence type="ECO:0000256" key="4">
    <source>
        <dbReference type="ARBA" id="ARBA00023136"/>
    </source>
</evidence>
<feature type="domain" description="Receptor ligand binding region" evidence="9">
    <location>
        <begin position="928"/>
        <end position="1277"/>
    </location>
</feature>
<dbReference type="RefSeq" id="XP_020916269.1">
    <property type="nucleotide sequence ID" value="XM_021060610.2"/>
</dbReference>
<evidence type="ECO:0000256" key="7">
    <source>
        <dbReference type="SAM" id="MobiDB-lite"/>
    </source>
</evidence>
<feature type="region of interest" description="Disordered" evidence="7">
    <location>
        <begin position="1302"/>
        <end position="1322"/>
    </location>
</feature>
<name>A0A913Y888_EXADI</name>
<dbReference type="OMA" id="IRIHASA"/>
<keyword evidence="11" id="KW-1185">Reference proteome</keyword>
<dbReference type="InterPro" id="IPR050726">
    <property type="entry name" value="mGluR"/>
</dbReference>
<keyword evidence="4 8" id="KW-0472">Membrane</keyword>
<dbReference type="OrthoDB" id="5984008at2759"/>
<dbReference type="InterPro" id="IPR000337">
    <property type="entry name" value="GPCR_3"/>
</dbReference>
<feature type="domain" description="Receptor ligand binding region" evidence="9">
    <location>
        <begin position="513"/>
        <end position="866"/>
    </location>
</feature>
<sequence length="1405" mass="153517">MASNFSGQNKRRNQGLICVVIAVLLIVVVTLVVVLSSDLLAPTTSPEYGSQSSPKKIKIKLGFIAPLDSSLGATSTLGKELESAFKIAIEVVNKHEAKGNVELSTDFTKLVKDGGSDPPTTCKIAAQQLADDPEIVGVVGGYRSSCSIASHQYFRDHADSMTQISYGSTSPKLSNKKIFPKFFRTCASDVYQASALADLVNYFNWKRVSTITSTDVSAKDLTDRFESQAKLKGIRVHTSSRFSAGAQPDTIDRKVQLIKDAHTRVNLVSALPQNAQTVFQKAKAKGMMGQGWVWIGTDGVTSTPLSNATKPEIKQSMQGAIGIRPSAGSKRAFLHIIVKWMAKLNNRTQYPGVIYDTLKTDKPLRTSAYVPHVYDAVYTYFLAFDRLEKAGKIKAGDSPSKLRRLVFEELKQFTKPENSYLSAQGFYTHFDKNFDGQPAYDVVNLQGIVWKRVATWNKTMGIERLNHPIIWPGNTKIPPTDKGLPGKTTFRIGFIAPTDPNLAGLAQLGKELQMALNVAVDMMNKDLSLSVDFDVKVQEVGTDAASDCKTAADRLAKDDVVAVIGAYRSECSAAAAKVLGSSSHKVPQISYGSTSPRLSDKTKYKYFFRTSASDVHQARAISAFFRTYRWPEVGIVSTSDSYGGDLASDFKKEVEGMSDMPVRVVSIQKFPVNGRANVVRPKVDKLKSAGTKVNLISMVRNDAETVFQQIRELGMTGKGWVWLASDGATTSTFDKQKDLETAMQGMLGIQPKKGEGPLFLRFLAAWMDNGQPLYTGTNQSPSSSPFMAQLFDAVHGVALALSDLVNKKQISRSTNVMKVREKLYKKLKTFDDPSSGYPSATGKKNIMYFDQRLDGPPRYDVVNLQDSGWITVGHYDEKTQDIRISRDPIFPGGTTIPVVGVGRPTYKIAAFFPLHNDLGSLAELGREWEAAFKLSVGLANADPSFKVAFSYIIVDGGPNVDSCFKAAKNLPDDIDLIIGEARSACSIAISKATRSRKIPQMSYASTSSQLSDKQAYPHFFRTCSADNHQATALAKLVIRYGLERVGTIATTDNYADDLVRKFALDVRRTGRVEITAEERFNLHTKHAVKEEVTSLKQSGAVVNLISSTTDDAEKVFQEAIEQGMTGKGWAWLGTDGSTSSTFINAPNLRLAMQGMVGTRPRAGSGQLYQKLLNIWDEKDSSLYPGLLHSSRIKETSVYVAQVQDTILAYANALTSLHEAKTINKLTPRPTMQRELVEELKKMKDTQTGFTSSVGDKIFFDSNQDGPAEYDLVNLNGNSWVRVGRYSPSKGLSVRRKIVWPGGILTPPSTPNKDPTKTSQSAQTSSVSTSGLVALGVIFGIFAIAMIGFIGFLIHRERKGYPTFASNVFTRTNGSPVNEISVAIDGAASACNGGVITKSEKSQVLV</sequence>
<reference evidence="10" key="1">
    <citation type="submission" date="2022-11" db="UniProtKB">
        <authorList>
            <consortium name="EnsemblMetazoa"/>
        </authorList>
    </citation>
    <scope>IDENTIFICATION</scope>
</reference>
<organism evidence="10 11">
    <name type="scientific">Exaiptasia diaphana</name>
    <name type="common">Tropical sea anemone</name>
    <name type="synonym">Aiptasia pulchella</name>
    <dbReference type="NCBI Taxonomy" id="2652724"/>
    <lineage>
        <taxon>Eukaryota</taxon>
        <taxon>Metazoa</taxon>
        <taxon>Cnidaria</taxon>
        <taxon>Anthozoa</taxon>
        <taxon>Hexacorallia</taxon>
        <taxon>Actiniaria</taxon>
        <taxon>Aiptasiidae</taxon>
        <taxon>Exaiptasia</taxon>
    </lineage>
</organism>
<dbReference type="EnsemblMetazoa" id="XM_021060610.2">
    <property type="protein sequence ID" value="XP_020916269.1"/>
    <property type="gene ID" value="LOC110253659"/>
</dbReference>
<evidence type="ECO:0000256" key="5">
    <source>
        <dbReference type="ARBA" id="ARBA00023170"/>
    </source>
</evidence>
<accession>A0A913Y888</accession>
<dbReference type="GeneID" id="110253659"/>
<evidence type="ECO:0000256" key="6">
    <source>
        <dbReference type="ARBA" id="ARBA00023180"/>
    </source>
</evidence>
<dbReference type="PANTHER" id="PTHR24060">
    <property type="entry name" value="METABOTROPIC GLUTAMATE RECEPTOR"/>
    <property type="match status" value="1"/>
</dbReference>
<evidence type="ECO:0000256" key="1">
    <source>
        <dbReference type="ARBA" id="ARBA00004141"/>
    </source>
</evidence>
<dbReference type="Pfam" id="PF01094">
    <property type="entry name" value="ANF_receptor"/>
    <property type="match status" value="3"/>
</dbReference>
<evidence type="ECO:0000313" key="10">
    <source>
        <dbReference type="EnsemblMetazoa" id="XP_020916269.1"/>
    </source>
</evidence>
<dbReference type="PRINTS" id="PR00248">
    <property type="entry name" value="GPCRMGR"/>
</dbReference>
<dbReference type="GO" id="GO:0004930">
    <property type="term" value="F:G protein-coupled receptor activity"/>
    <property type="evidence" value="ECO:0007669"/>
    <property type="project" value="InterPro"/>
</dbReference>
<evidence type="ECO:0000259" key="9">
    <source>
        <dbReference type="Pfam" id="PF01094"/>
    </source>
</evidence>
<dbReference type="SUPFAM" id="SSF53822">
    <property type="entry name" value="Periplasmic binding protein-like I"/>
    <property type="match status" value="3"/>
</dbReference>
<dbReference type="Proteomes" id="UP000887567">
    <property type="component" value="Unplaced"/>
</dbReference>
<evidence type="ECO:0000256" key="2">
    <source>
        <dbReference type="ARBA" id="ARBA00022692"/>
    </source>
</evidence>
<feature type="transmembrane region" description="Helical" evidence="8">
    <location>
        <begin position="1331"/>
        <end position="1353"/>
    </location>
</feature>
<keyword evidence="6" id="KW-0325">Glycoprotein</keyword>
<proteinExistence type="predicted"/>
<protein>
    <recommendedName>
        <fullName evidence="9">Receptor ligand binding region domain-containing protein</fullName>
    </recommendedName>
</protein>
<dbReference type="KEGG" id="epa:110253659"/>
<dbReference type="InterPro" id="IPR001828">
    <property type="entry name" value="ANF_lig-bd_rcpt"/>
</dbReference>
<evidence type="ECO:0000256" key="3">
    <source>
        <dbReference type="ARBA" id="ARBA00022989"/>
    </source>
</evidence>
<dbReference type="Gene3D" id="3.40.50.2300">
    <property type="match status" value="6"/>
</dbReference>
<evidence type="ECO:0000256" key="8">
    <source>
        <dbReference type="SAM" id="Phobius"/>
    </source>
</evidence>
<comment type="subcellular location">
    <subcellularLocation>
        <location evidence="1">Membrane</location>
        <topology evidence="1">Multi-pass membrane protein</topology>
    </subcellularLocation>
</comment>